<evidence type="ECO:0000256" key="2">
    <source>
        <dbReference type="ARBA" id="ARBA00023186"/>
    </source>
</evidence>
<dbReference type="STRING" id="1120996.SAMN02746066_02396"/>
<keyword evidence="6" id="KW-1185">Reference proteome</keyword>
<dbReference type="GO" id="GO:0051082">
    <property type="term" value="F:unfolded protein binding"/>
    <property type="evidence" value="ECO:0007669"/>
    <property type="project" value="TreeGrafter"/>
</dbReference>
<name>A0A1M7JT04_9FIRM</name>
<proteinExistence type="inferred from homology"/>
<evidence type="ECO:0000313" key="5">
    <source>
        <dbReference type="EMBL" id="SHM56162.1"/>
    </source>
</evidence>
<organism evidence="5 6">
    <name type="scientific">Anaerosporobacter mobilis DSM 15930</name>
    <dbReference type="NCBI Taxonomy" id="1120996"/>
    <lineage>
        <taxon>Bacteria</taxon>
        <taxon>Bacillati</taxon>
        <taxon>Bacillota</taxon>
        <taxon>Clostridia</taxon>
        <taxon>Lachnospirales</taxon>
        <taxon>Lachnospiraceae</taxon>
        <taxon>Anaerosporobacter</taxon>
    </lineage>
</organism>
<protein>
    <recommendedName>
        <fullName evidence="3">Co-chaperonin GroES</fullName>
    </recommendedName>
    <alternativeName>
        <fullName evidence="3">10 kDa chaperonin</fullName>
    </alternativeName>
    <alternativeName>
        <fullName evidence="3">Chaperonin-10</fullName>
        <shortName evidence="3">Cpn10</shortName>
    </alternativeName>
</protein>
<dbReference type="GO" id="GO:0046872">
    <property type="term" value="F:metal ion binding"/>
    <property type="evidence" value="ECO:0007669"/>
    <property type="project" value="TreeGrafter"/>
</dbReference>
<evidence type="ECO:0000256" key="1">
    <source>
        <dbReference type="ARBA" id="ARBA00006975"/>
    </source>
</evidence>
<dbReference type="PANTHER" id="PTHR10772:SF58">
    <property type="entry name" value="CO-CHAPERONIN GROES"/>
    <property type="match status" value="1"/>
</dbReference>
<dbReference type="GO" id="GO:0005737">
    <property type="term" value="C:cytoplasm"/>
    <property type="evidence" value="ECO:0007669"/>
    <property type="project" value="UniProtKB-SubCell"/>
</dbReference>
<dbReference type="NCBIfam" id="NF001533">
    <property type="entry name" value="PRK00364.2-4"/>
    <property type="match status" value="1"/>
</dbReference>
<keyword evidence="3" id="KW-0963">Cytoplasm</keyword>
<dbReference type="PRINTS" id="PR00297">
    <property type="entry name" value="CHAPERONIN10"/>
</dbReference>
<dbReference type="HAMAP" id="MF_00580">
    <property type="entry name" value="CH10"/>
    <property type="match status" value="1"/>
</dbReference>
<reference evidence="5 6" key="1">
    <citation type="submission" date="2016-11" db="EMBL/GenBank/DDBJ databases">
        <authorList>
            <person name="Jaros S."/>
            <person name="Januszkiewicz K."/>
            <person name="Wedrychowicz H."/>
        </authorList>
    </citation>
    <scope>NUCLEOTIDE SEQUENCE [LARGE SCALE GENOMIC DNA]</scope>
    <source>
        <strain evidence="5 6">DSM 15930</strain>
    </source>
</reference>
<comment type="function">
    <text evidence="3 4">Together with the chaperonin GroEL, plays an essential role in assisting protein folding. The GroEL-GroES system forms a nano-cage that allows encapsulation of the non-native substrate proteins and provides a physical environment optimized to promote and accelerate protein folding. GroES binds to the apical surface of the GroEL ring, thereby capping the opening of the GroEL channel.</text>
</comment>
<dbReference type="AlphaFoldDB" id="A0A1M7JT04"/>
<dbReference type="Pfam" id="PF00166">
    <property type="entry name" value="Cpn10"/>
    <property type="match status" value="1"/>
</dbReference>
<dbReference type="FunFam" id="2.30.33.40:FF:000001">
    <property type="entry name" value="10 kDa chaperonin"/>
    <property type="match status" value="1"/>
</dbReference>
<evidence type="ECO:0000256" key="3">
    <source>
        <dbReference type="HAMAP-Rule" id="MF_00580"/>
    </source>
</evidence>
<dbReference type="InterPro" id="IPR011032">
    <property type="entry name" value="GroES-like_sf"/>
</dbReference>
<dbReference type="Gene3D" id="2.30.33.40">
    <property type="entry name" value="GroES chaperonin"/>
    <property type="match status" value="1"/>
</dbReference>
<dbReference type="InterPro" id="IPR020818">
    <property type="entry name" value="Chaperonin_GroES"/>
</dbReference>
<gene>
    <name evidence="3" type="primary">groES</name>
    <name evidence="3" type="synonym">groS</name>
    <name evidence="5" type="ORF">SAMN02746066_02396</name>
</gene>
<comment type="similarity">
    <text evidence="1 3 4">Belongs to the GroES chaperonin family.</text>
</comment>
<dbReference type="SMART" id="SM00883">
    <property type="entry name" value="Cpn10"/>
    <property type="match status" value="1"/>
</dbReference>
<sequence length="95" mass="10194">MKLVPLGDKVVLKQLEAEETTKSGIVLPGQAKEKPQQAEVIAVGPGGIVDGKEVTMQVKVGDKVIYSKYAGTEVKLGEDEYIVVKQNDIVAIVED</sequence>
<dbReference type="PROSITE" id="PS00681">
    <property type="entry name" value="CHAPERONINS_CPN10"/>
    <property type="match status" value="1"/>
</dbReference>
<dbReference type="InterPro" id="IPR037124">
    <property type="entry name" value="Chaperonin_GroES_sf"/>
</dbReference>
<evidence type="ECO:0000313" key="6">
    <source>
        <dbReference type="Proteomes" id="UP000184038"/>
    </source>
</evidence>
<evidence type="ECO:0000256" key="4">
    <source>
        <dbReference type="RuleBase" id="RU000535"/>
    </source>
</evidence>
<dbReference type="OrthoDB" id="9806791at2"/>
<dbReference type="InterPro" id="IPR018369">
    <property type="entry name" value="Chaprnonin_Cpn10_CS"/>
</dbReference>
<keyword evidence="2 3" id="KW-0143">Chaperone</keyword>
<comment type="subcellular location">
    <subcellularLocation>
        <location evidence="3">Cytoplasm</location>
    </subcellularLocation>
</comment>
<dbReference type="Proteomes" id="UP000184038">
    <property type="component" value="Unassembled WGS sequence"/>
</dbReference>
<comment type="subunit">
    <text evidence="3">Heptamer of 7 subunits arranged in a ring. Interacts with the chaperonin GroEL.</text>
</comment>
<dbReference type="CDD" id="cd00320">
    <property type="entry name" value="cpn10"/>
    <property type="match status" value="1"/>
</dbReference>
<dbReference type="PANTHER" id="PTHR10772">
    <property type="entry name" value="10 KDA HEAT SHOCK PROTEIN"/>
    <property type="match status" value="1"/>
</dbReference>
<dbReference type="NCBIfam" id="NF001531">
    <property type="entry name" value="PRK00364.2-2"/>
    <property type="match status" value="1"/>
</dbReference>
<dbReference type="SUPFAM" id="SSF50129">
    <property type="entry name" value="GroES-like"/>
    <property type="match status" value="1"/>
</dbReference>
<accession>A0A1M7JT04</accession>
<dbReference type="GO" id="GO:0005524">
    <property type="term" value="F:ATP binding"/>
    <property type="evidence" value="ECO:0007669"/>
    <property type="project" value="InterPro"/>
</dbReference>
<dbReference type="GO" id="GO:0044183">
    <property type="term" value="F:protein folding chaperone"/>
    <property type="evidence" value="ECO:0007669"/>
    <property type="project" value="InterPro"/>
</dbReference>
<dbReference type="RefSeq" id="WP_073287954.1">
    <property type="nucleotide sequence ID" value="NZ_FRCP01000012.1"/>
</dbReference>
<dbReference type="EMBL" id="FRCP01000012">
    <property type="protein sequence ID" value="SHM56162.1"/>
    <property type="molecule type" value="Genomic_DNA"/>
</dbReference>
<dbReference type="GO" id="GO:0051087">
    <property type="term" value="F:protein-folding chaperone binding"/>
    <property type="evidence" value="ECO:0007669"/>
    <property type="project" value="TreeGrafter"/>
</dbReference>